<dbReference type="PROSITE" id="PS51186">
    <property type="entry name" value="GNAT"/>
    <property type="match status" value="1"/>
</dbReference>
<gene>
    <name evidence="2" type="ORF">CRECT_0149</name>
</gene>
<dbReference type="InterPro" id="IPR000182">
    <property type="entry name" value="GNAT_dom"/>
</dbReference>
<dbReference type="GO" id="GO:0016747">
    <property type="term" value="F:acyltransferase activity, transferring groups other than amino-acyl groups"/>
    <property type="evidence" value="ECO:0007669"/>
    <property type="project" value="InterPro"/>
</dbReference>
<dbReference type="CDD" id="cd04301">
    <property type="entry name" value="NAT_SF"/>
    <property type="match status" value="1"/>
</dbReference>
<evidence type="ECO:0000313" key="3">
    <source>
        <dbReference type="Proteomes" id="UP000502377"/>
    </source>
</evidence>
<protein>
    <submittedName>
        <fullName evidence="2">Acetyltransferase</fullName>
    </submittedName>
</protein>
<dbReference type="SUPFAM" id="SSF55729">
    <property type="entry name" value="Acyl-CoA N-acyltransferases (Nat)"/>
    <property type="match status" value="1"/>
</dbReference>
<reference evidence="2 3" key="1">
    <citation type="submission" date="2016-07" db="EMBL/GenBank/DDBJ databases">
        <title>Comparative genomics of the Campylobacter concisus group.</title>
        <authorList>
            <person name="Miller W.G."/>
            <person name="Yee E."/>
            <person name="Chapman M.H."/>
            <person name="Huynh S."/>
            <person name="Bono J.L."/>
            <person name="On S.L.W."/>
            <person name="StLeger J."/>
            <person name="Foster G."/>
            <person name="Parker C.T."/>
        </authorList>
    </citation>
    <scope>NUCLEOTIDE SEQUENCE [LARGE SCALE GENOMIC DNA]</scope>
    <source>
        <strain evidence="2 3">ATCC 33238</strain>
    </source>
</reference>
<accession>A0A6G5QJU8</accession>
<dbReference type="Pfam" id="PF00583">
    <property type="entry name" value="Acetyltransf_1"/>
    <property type="match status" value="1"/>
</dbReference>
<proteinExistence type="predicted"/>
<dbReference type="AlphaFoldDB" id="A0A6G5QJU8"/>
<dbReference type="KEGG" id="crx:CRECT_0149"/>
<sequence>MHLHILWKDKTKVCQKGYIMLHLEKVNGKNIWDILKLQVSETQKSFVAANDISIIEAYITITANGYAFPFGIYDNETPVGFLMIGFDVHDYWIDAPEIAKGNYNLWRLMIDKAYQNNGFGKEAVKLALDFVKTFPCGKAEYCWLSYEPENQVARKLYSSFGFVETGDMDGEELIAALKL</sequence>
<evidence type="ECO:0000313" key="2">
    <source>
        <dbReference type="EMBL" id="QCD45857.1"/>
    </source>
</evidence>
<feature type="domain" description="N-acetyltransferase" evidence="1">
    <location>
        <begin position="21"/>
        <end position="179"/>
    </location>
</feature>
<dbReference type="EMBL" id="CP012543">
    <property type="protein sequence ID" value="QCD45857.1"/>
    <property type="molecule type" value="Genomic_DNA"/>
</dbReference>
<name>A0A6G5QJU8_CAMRE</name>
<organism evidence="2 3">
    <name type="scientific">Campylobacter rectus</name>
    <name type="common">Wolinella recta</name>
    <dbReference type="NCBI Taxonomy" id="203"/>
    <lineage>
        <taxon>Bacteria</taxon>
        <taxon>Pseudomonadati</taxon>
        <taxon>Campylobacterota</taxon>
        <taxon>Epsilonproteobacteria</taxon>
        <taxon>Campylobacterales</taxon>
        <taxon>Campylobacteraceae</taxon>
        <taxon>Campylobacter</taxon>
    </lineage>
</organism>
<dbReference type="Gene3D" id="3.40.630.30">
    <property type="match status" value="1"/>
</dbReference>
<dbReference type="InterPro" id="IPR016181">
    <property type="entry name" value="Acyl_CoA_acyltransferase"/>
</dbReference>
<dbReference type="Proteomes" id="UP000502377">
    <property type="component" value="Chromosome"/>
</dbReference>
<keyword evidence="2" id="KW-0808">Transferase</keyword>
<evidence type="ECO:0000259" key="1">
    <source>
        <dbReference type="PROSITE" id="PS51186"/>
    </source>
</evidence>